<organism evidence="2 3">
    <name type="scientific">Oopsacas minuta</name>
    <dbReference type="NCBI Taxonomy" id="111878"/>
    <lineage>
        <taxon>Eukaryota</taxon>
        <taxon>Metazoa</taxon>
        <taxon>Porifera</taxon>
        <taxon>Hexactinellida</taxon>
        <taxon>Hexasterophora</taxon>
        <taxon>Lyssacinosida</taxon>
        <taxon>Leucopsacidae</taxon>
        <taxon>Oopsacas</taxon>
    </lineage>
</organism>
<feature type="region of interest" description="Disordered" evidence="1">
    <location>
        <begin position="18"/>
        <end position="40"/>
    </location>
</feature>
<dbReference type="AlphaFoldDB" id="A0AAV7KK52"/>
<evidence type="ECO:0000313" key="2">
    <source>
        <dbReference type="EMBL" id="KAI6661165.1"/>
    </source>
</evidence>
<protein>
    <submittedName>
        <fullName evidence="2">Uncharacterized protein</fullName>
    </submittedName>
</protein>
<name>A0AAV7KK52_9METZ</name>
<sequence>MRCPFRLRAFINDSDIPHEAESYSSNSDFKDTSSMPPPQRVDQLELNDLIRDLDLSKESSEVMISRLNGKNLLHPGTKITYYRNREQSLLPYFCNDNGLLWYNDVRGLLGEWGTRIQSK</sequence>
<evidence type="ECO:0000256" key="1">
    <source>
        <dbReference type="SAM" id="MobiDB-lite"/>
    </source>
</evidence>
<dbReference type="EMBL" id="JAKMXF010000021">
    <property type="protein sequence ID" value="KAI6661165.1"/>
    <property type="molecule type" value="Genomic_DNA"/>
</dbReference>
<reference evidence="2 3" key="1">
    <citation type="journal article" date="2023" name="BMC Biol.">
        <title>The compact genome of the sponge Oopsacas minuta (Hexactinellida) is lacking key metazoan core genes.</title>
        <authorList>
            <person name="Santini S."/>
            <person name="Schenkelaars Q."/>
            <person name="Jourda C."/>
            <person name="Duchesne M."/>
            <person name="Belahbib H."/>
            <person name="Rocher C."/>
            <person name="Selva M."/>
            <person name="Riesgo A."/>
            <person name="Vervoort M."/>
            <person name="Leys S.P."/>
            <person name="Kodjabachian L."/>
            <person name="Le Bivic A."/>
            <person name="Borchiellini C."/>
            <person name="Claverie J.M."/>
            <person name="Renard E."/>
        </authorList>
    </citation>
    <scope>NUCLEOTIDE SEQUENCE [LARGE SCALE GENOMIC DNA]</scope>
    <source>
        <strain evidence="2">SPO-2</strain>
    </source>
</reference>
<evidence type="ECO:0000313" key="3">
    <source>
        <dbReference type="Proteomes" id="UP001165289"/>
    </source>
</evidence>
<gene>
    <name evidence="2" type="ORF">LOD99_10187</name>
</gene>
<proteinExistence type="predicted"/>
<keyword evidence="3" id="KW-1185">Reference proteome</keyword>
<comment type="caution">
    <text evidence="2">The sequence shown here is derived from an EMBL/GenBank/DDBJ whole genome shotgun (WGS) entry which is preliminary data.</text>
</comment>
<dbReference type="Proteomes" id="UP001165289">
    <property type="component" value="Unassembled WGS sequence"/>
</dbReference>
<accession>A0AAV7KK52</accession>